<proteinExistence type="predicted"/>
<dbReference type="AlphaFoldDB" id="A0A0V0HS78"/>
<protein>
    <submittedName>
        <fullName evidence="1">Putative ovule protein</fullName>
    </submittedName>
</protein>
<reference evidence="1" key="1">
    <citation type="submission" date="2015-12" db="EMBL/GenBank/DDBJ databases">
        <title>Gene expression during late stages of embryo sac development: a critical building block for successful pollen-pistil interactions.</title>
        <authorList>
            <person name="Liu Y."/>
            <person name="Joly V."/>
            <person name="Sabar M."/>
            <person name="Matton D.P."/>
        </authorList>
    </citation>
    <scope>NUCLEOTIDE SEQUENCE</scope>
</reference>
<dbReference type="EMBL" id="GEDG01015677">
    <property type="protein sequence ID" value="JAP23249.1"/>
    <property type="molecule type" value="Transcribed_RNA"/>
</dbReference>
<name>A0A0V0HS78_SOLCH</name>
<organism evidence="1">
    <name type="scientific">Solanum chacoense</name>
    <name type="common">Chaco potato</name>
    <dbReference type="NCBI Taxonomy" id="4108"/>
    <lineage>
        <taxon>Eukaryota</taxon>
        <taxon>Viridiplantae</taxon>
        <taxon>Streptophyta</taxon>
        <taxon>Embryophyta</taxon>
        <taxon>Tracheophyta</taxon>
        <taxon>Spermatophyta</taxon>
        <taxon>Magnoliopsida</taxon>
        <taxon>eudicotyledons</taxon>
        <taxon>Gunneridae</taxon>
        <taxon>Pentapetalae</taxon>
        <taxon>asterids</taxon>
        <taxon>lamiids</taxon>
        <taxon>Solanales</taxon>
        <taxon>Solanaceae</taxon>
        <taxon>Solanoideae</taxon>
        <taxon>Solaneae</taxon>
        <taxon>Solanum</taxon>
    </lineage>
</organism>
<evidence type="ECO:0000313" key="1">
    <source>
        <dbReference type="EMBL" id="JAP23249.1"/>
    </source>
</evidence>
<accession>A0A0V0HS78</accession>
<sequence length="78" mass="9068">MPHWQRIGKNPKAIRQSQDFIPVCGASQFSVHLSAQSDRLCWLITIVVRESWNLDVLKWFLISSHIGFNFSICLFHVI</sequence>